<keyword evidence="3" id="KW-1185">Reference proteome</keyword>
<gene>
    <name evidence="2" type="ORF">C922_05466</name>
</gene>
<dbReference type="AlphaFoldDB" id="W6ZXZ9"/>
<accession>W6ZXZ9</accession>
<dbReference type="GeneID" id="20040740"/>
<dbReference type="RefSeq" id="XP_008819259.1">
    <property type="nucleotide sequence ID" value="XM_008821037.1"/>
</dbReference>
<protein>
    <submittedName>
        <fullName evidence="2">Uncharacterized protein</fullName>
    </submittedName>
</protein>
<feature type="compositionally biased region" description="Basic and acidic residues" evidence="1">
    <location>
        <begin position="158"/>
        <end position="185"/>
    </location>
</feature>
<feature type="compositionally biased region" description="Basic and acidic residues" evidence="1">
    <location>
        <begin position="115"/>
        <end position="130"/>
    </location>
</feature>
<reference evidence="2 3" key="1">
    <citation type="submission" date="2013-02" db="EMBL/GenBank/DDBJ databases">
        <title>The Genome Sequence of Plasmodium inui San Antonio 1.</title>
        <authorList>
            <consortium name="The Broad Institute Genome Sequencing Platform"/>
            <consortium name="The Broad Institute Genome Sequencing Center for Infectious Disease"/>
            <person name="Neafsey D."/>
            <person name="Cheeseman I."/>
            <person name="Volkman S."/>
            <person name="Adams J."/>
            <person name="Walker B."/>
            <person name="Young S.K."/>
            <person name="Zeng Q."/>
            <person name="Gargeya S."/>
            <person name="Fitzgerald M."/>
            <person name="Haas B."/>
            <person name="Abouelleil A."/>
            <person name="Alvarado L."/>
            <person name="Arachchi H.M."/>
            <person name="Berlin A.M."/>
            <person name="Chapman S.B."/>
            <person name="Dewar J."/>
            <person name="Goldberg J."/>
            <person name="Griggs A."/>
            <person name="Gujja S."/>
            <person name="Hansen M."/>
            <person name="Howarth C."/>
            <person name="Imamovic A."/>
            <person name="Larimer J."/>
            <person name="McCowan C."/>
            <person name="Murphy C."/>
            <person name="Neiman D."/>
            <person name="Pearson M."/>
            <person name="Priest M."/>
            <person name="Roberts A."/>
            <person name="Saif S."/>
            <person name="Shea T."/>
            <person name="Sisk P."/>
            <person name="Sykes S."/>
            <person name="Wortman J."/>
            <person name="Nusbaum C."/>
            <person name="Birren B."/>
        </authorList>
    </citation>
    <scope>NUCLEOTIDE SEQUENCE [LARGE SCALE GENOMIC DNA]</scope>
    <source>
        <strain evidence="2 3">San Antonio 1</strain>
    </source>
</reference>
<evidence type="ECO:0000313" key="2">
    <source>
        <dbReference type="EMBL" id="EUD64150.1"/>
    </source>
</evidence>
<feature type="compositionally biased region" description="Basic and acidic residues" evidence="1">
    <location>
        <begin position="59"/>
        <end position="69"/>
    </location>
</feature>
<name>W6ZXZ9_9APIC</name>
<feature type="compositionally biased region" description="Low complexity" evidence="1">
    <location>
        <begin position="200"/>
        <end position="209"/>
    </location>
</feature>
<dbReference type="Proteomes" id="UP000030640">
    <property type="component" value="Unassembled WGS sequence"/>
</dbReference>
<feature type="compositionally biased region" description="Polar residues" evidence="1">
    <location>
        <begin position="88"/>
        <end position="109"/>
    </location>
</feature>
<proteinExistence type="predicted"/>
<evidence type="ECO:0000256" key="1">
    <source>
        <dbReference type="SAM" id="MobiDB-lite"/>
    </source>
</evidence>
<sequence>MQKTSEETQSTGTKGRDNLGGGTKGSPFHKQKEEEDKSMKDLNRKTPRSPKPASQTDVGRMDGQKRGSEEVEDVFSNYRLEPIGARQGSGSSEESLGNRGTNHLCNNQPHKPRERQKSRGHVKEDRRDSPAEAGLSGPEHKEIQERPNIVNPGGRVPPKSEGEITEAMESKTEDHEGAEGLDHEGSGNSPPSRRGPPRGSPISGKKSLE</sequence>
<feature type="compositionally biased region" description="Basic and acidic residues" evidence="1">
    <location>
        <begin position="30"/>
        <end position="44"/>
    </location>
</feature>
<dbReference type="EMBL" id="KI965536">
    <property type="protein sequence ID" value="EUD64150.1"/>
    <property type="molecule type" value="Genomic_DNA"/>
</dbReference>
<dbReference type="VEuPathDB" id="PlasmoDB:C922_05466"/>
<evidence type="ECO:0000313" key="3">
    <source>
        <dbReference type="Proteomes" id="UP000030640"/>
    </source>
</evidence>
<feature type="region of interest" description="Disordered" evidence="1">
    <location>
        <begin position="1"/>
        <end position="209"/>
    </location>
</feature>
<organism evidence="2 3">
    <name type="scientific">Plasmodium inui San Antonio 1</name>
    <dbReference type="NCBI Taxonomy" id="1237626"/>
    <lineage>
        <taxon>Eukaryota</taxon>
        <taxon>Sar</taxon>
        <taxon>Alveolata</taxon>
        <taxon>Apicomplexa</taxon>
        <taxon>Aconoidasida</taxon>
        <taxon>Haemosporida</taxon>
        <taxon>Plasmodiidae</taxon>
        <taxon>Plasmodium</taxon>
        <taxon>Plasmodium (Plasmodium)</taxon>
    </lineage>
</organism>